<dbReference type="PANTHER" id="PTHR12147:SF26">
    <property type="entry name" value="PEPTIDASE M28 DOMAIN-CONTAINING PROTEIN"/>
    <property type="match status" value="1"/>
</dbReference>
<accession>A0ABM7XC62</accession>
<dbReference type="EMBL" id="AP025592">
    <property type="protein sequence ID" value="BDG09382.1"/>
    <property type="molecule type" value="Genomic_DNA"/>
</dbReference>
<dbReference type="InterPro" id="IPR046450">
    <property type="entry name" value="PA_dom_sf"/>
</dbReference>
<proteinExistence type="predicted"/>
<evidence type="ECO:0000313" key="4">
    <source>
        <dbReference type="Proteomes" id="UP001162734"/>
    </source>
</evidence>
<feature type="compositionally biased region" description="Low complexity" evidence="1">
    <location>
        <begin position="16"/>
        <end position="26"/>
    </location>
</feature>
<name>A0ABM7XC62_9BACT</name>
<protein>
    <recommendedName>
        <fullName evidence="2">PDZ domain-containing protein</fullName>
    </recommendedName>
</protein>
<feature type="domain" description="PDZ" evidence="2">
    <location>
        <begin position="541"/>
        <end position="606"/>
    </location>
</feature>
<dbReference type="Pfam" id="PF13180">
    <property type="entry name" value="PDZ_2"/>
    <property type="match status" value="1"/>
</dbReference>
<dbReference type="SUPFAM" id="SSF50156">
    <property type="entry name" value="PDZ domain-like"/>
    <property type="match status" value="1"/>
</dbReference>
<dbReference type="InterPro" id="IPR036034">
    <property type="entry name" value="PDZ_sf"/>
</dbReference>
<dbReference type="Proteomes" id="UP001162734">
    <property type="component" value="Chromosome"/>
</dbReference>
<organism evidence="3 4">
    <name type="scientific">Anaeromyxobacter paludicola</name>
    <dbReference type="NCBI Taxonomy" id="2918171"/>
    <lineage>
        <taxon>Bacteria</taxon>
        <taxon>Pseudomonadati</taxon>
        <taxon>Myxococcota</taxon>
        <taxon>Myxococcia</taxon>
        <taxon>Myxococcales</taxon>
        <taxon>Cystobacterineae</taxon>
        <taxon>Anaeromyxobacteraceae</taxon>
        <taxon>Anaeromyxobacter</taxon>
    </lineage>
</organism>
<dbReference type="Gene3D" id="3.50.30.30">
    <property type="match status" value="1"/>
</dbReference>
<dbReference type="PANTHER" id="PTHR12147">
    <property type="entry name" value="METALLOPEPTIDASE M28 FAMILY MEMBER"/>
    <property type="match status" value="1"/>
</dbReference>
<dbReference type="Gene3D" id="2.30.42.10">
    <property type="match status" value="1"/>
</dbReference>
<dbReference type="Pfam" id="PF04389">
    <property type="entry name" value="Peptidase_M28"/>
    <property type="match status" value="1"/>
</dbReference>
<dbReference type="SUPFAM" id="SSF52025">
    <property type="entry name" value="PA domain"/>
    <property type="match status" value="1"/>
</dbReference>
<evidence type="ECO:0000259" key="2">
    <source>
        <dbReference type="PROSITE" id="PS50106"/>
    </source>
</evidence>
<feature type="region of interest" description="Disordered" evidence="1">
    <location>
        <begin position="16"/>
        <end position="64"/>
    </location>
</feature>
<dbReference type="RefSeq" id="WP_248341529.1">
    <property type="nucleotide sequence ID" value="NZ_AP025592.1"/>
</dbReference>
<reference evidence="4" key="1">
    <citation type="journal article" date="2022" name="Int. J. Syst. Evol. Microbiol.">
        <title>Anaeromyxobacter oryzae sp. nov., Anaeromyxobacter diazotrophicus sp. nov. and Anaeromyxobacter paludicola sp. nov., isolated from paddy soils.</title>
        <authorList>
            <person name="Itoh H."/>
            <person name="Xu Z."/>
            <person name="Mise K."/>
            <person name="Masuda Y."/>
            <person name="Ushijima N."/>
            <person name="Hayakawa C."/>
            <person name="Shiratori Y."/>
            <person name="Senoo K."/>
        </authorList>
    </citation>
    <scope>NUCLEOTIDE SEQUENCE [LARGE SCALE GENOMIC DNA]</scope>
    <source>
        <strain evidence="4">Red630</strain>
    </source>
</reference>
<evidence type="ECO:0000313" key="3">
    <source>
        <dbReference type="EMBL" id="BDG09382.1"/>
    </source>
</evidence>
<dbReference type="PROSITE" id="PS50106">
    <property type="entry name" value="PDZ"/>
    <property type="match status" value="1"/>
</dbReference>
<evidence type="ECO:0000256" key="1">
    <source>
        <dbReference type="SAM" id="MobiDB-lite"/>
    </source>
</evidence>
<dbReference type="SMART" id="SM00228">
    <property type="entry name" value="PDZ"/>
    <property type="match status" value="1"/>
</dbReference>
<sequence length="639" mass="66396">MDLAILALLLAAAPAPTPTEPARADASPALVAAQPGRADAVPPPSPAQRERAGEGAADPESTIQGAPMKADVTWLADPLRTGRGVGTPGNAAAADWVAGRFRALGLAPAGTEGYLQPFDAPVRAVLRGENALSLGGAPLALQRDWQPFTFSDPGKAEGEVVFAGYGVTAPELGYDDYAGLDVKGKVVLVAAHFPREADPASPFRAPQAYRYGEWRYKTINAREHGAAAILAVRDGWNHAGKDELPPWRGAVSSRAGLLAARVTLAALARAGVDAAALAAPAQQDGRPHSRPTGLRARLATDVEQERAPTANVLALLPGGDPARAGECVVVGAHYDHLGYGGDESLSPEETGKVHPGADDNASGVAAVLAVARAMKEAGPAPRTVLFAAFSGEELGLLGSALYVRAPPAACPLGRTQLMVNLDMVGRAREGKVFVDGADTAKGLRAEVTALASRPPALPLRLAFGGDGYGPSDQTSFFAKGVPVLFLFTGAHVDYHRPTDTADKIDAAGLQAVGRLAYRAARDAALRPARLEVVRAPAPPSRERQGERERGYGAYLGTIPDFEERKDPGIKVSGVRPGSPAEKAGIAGGDVVLEVAGTRIGSLEDLTFALRAHRPGDTVDVVFARGPERRSAKVTLGERK</sequence>
<dbReference type="SUPFAM" id="SSF53187">
    <property type="entry name" value="Zn-dependent exopeptidases"/>
    <property type="match status" value="1"/>
</dbReference>
<keyword evidence="4" id="KW-1185">Reference proteome</keyword>
<dbReference type="InterPro" id="IPR007484">
    <property type="entry name" value="Peptidase_M28"/>
</dbReference>
<dbReference type="InterPro" id="IPR001478">
    <property type="entry name" value="PDZ"/>
</dbReference>
<gene>
    <name evidence="3" type="ORF">AMPC_24950</name>
</gene>
<dbReference type="InterPro" id="IPR045175">
    <property type="entry name" value="M28_fam"/>
</dbReference>
<dbReference type="Gene3D" id="3.40.630.10">
    <property type="entry name" value="Zn peptidases"/>
    <property type="match status" value="1"/>
</dbReference>